<keyword evidence="3" id="KW-1185">Reference proteome</keyword>
<name>A0A091BY12_9GAMM</name>
<sequence length="713" mass="74186">MADVPRPARARLGLSRALTAPSARAVLLAAGPLLFLAGLLATPILAHLLPRPLAQTLALWLLPLGLAAVAARALRQRAADLLAIGWGALLLVFAGPLPVLATVVLAAAALVLGHALLPRRPPELRIAVGLALVAGALGWLLALPVHRAIVYWPLLLALAGWRWRLLATEARALTGGWRVAVDAAPGAATVAIATLGLLSTAAWLPTLEFDDVVYHLALPAQLQQLGAYRFDAQSQMWALAPWGGDVLHGVVQVLAGGEGRGALNALWLLLLATLGFRLVRAVGEDAAGGFAGVALIASVPTLLWLVGGMQAELPSAVLAMAIALQLAVPPGERGGCGDGGEGGEGERRRLFALAVLAGGLMTIKASNVLLALPLASWWLAVAARRLPWRWLPAGLGVLLLVGGSSYVFAWGLSGNPLLPLFNDVFPNAIAGGSGLDRRWLVGFGPDLPWRIAFETDRYVEAFPGGAGFLPVVLAGGAVAALAMRRTRALALAAIAAWVLAMLPMQYARYALPASLLLVPALVAGTRALAGGRAGMAMLGLVLVANLAFFANGSWIWRAGAVKRLLDPRDGGVVGIHRDFLPERMLGPLLQGRDDVRLLVVGPEPAIAEFGGRAFAGSRYDLELAAAITAAAEDGSAAAWSALFVEFGFTHLSLRPGLTPSLDAALPAIGGEPEAALGVIELWRLPVAPGARDLMRERDGRRALPLPAGNSDRG</sequence>
<evidence type="ECO:0000313" key="3">
    <source>
        <dbReference type="Proteomes" id="UP000029391"/>
    </source>
</evidence>
<evidence type="ECO:0000313" key="2">
    <source>
        <dbReference type="EMBL" id="KFN49240.1"/>
    </source>
</evidence>
<accession>A0A091BY12</accession>
<dbReference type="EMBL" id="AWXU01000039">
    <property type="protein sequence ID" value="KFN49240.1"/>
    <property type="molecule type" value="Genomic_DNA"/>
</dbReference>
<keyword evidence="1" id="KW-0472">Membrane</keyword>
<feature type="transmembrane region" description="Helical" evidence="1">
    <location>
        <begin position="461"/>
        <end position="481"/>
    </location>
</feature>
<feature type="transmembrane region" description="Helical" evidence="1">
    <location>
        <begin position="25"/>
        <end position="46"/>
    </location>
</feature>
<feature type="transmembrane region" description="Helical" evidence="1">
    <location>
        <begin position="390"/>
        <end position="412"/>
    </location>
</feature>
<dbReference type="AlphaFoldDB" id="A0A091BY12"/>
<organism evidence="2 3">
    <name type="scientific">Arenimonas composti TR7-09 = DSM 18010</name>
    <dbReference type="NCBI Taxonomy" id="1121013"/>
    <lineage>
        <taxon>Bacteria</taxon>
        <taxon>Pseudomonadati</taxon>
        <taxon>Pseudomonadota</taxon>
        <taxon>Gammaproteobacteria</taxon>
        <taxon>Lysobacterales</taxon>
        <taxon>Lysobacteraceae</taxon>
        <taxon>Arenimonas</taxon>
    </lineage>
</organism>
<feature type="transmembrane region" description="Helical" evidence="1">
    <location>
        <begin position="286"/>
        <end position="306"/>
    </location>
</feature>
<reference evidence="2 3" key="1">
    <citation type="submission" date="2013-09" db="EMBL/GenBank/DDBJ databases">
        <title>Genome sequencing of Arenimonas composti.</title>
        <authorList>
            <person name="Chen F."/>
            <person name="Wang G."/>
        </authorList>
    </citation>
    <scope>NUCLEOTIDE SEQUENCE [LARGE SCALE GENOMIC DNA]</scope>
    <source>
        <strain evidence="2 3">TR7-09</strain>
    </source>
</reference>
<feature type="transmembrane region" description="Helical" evidence="1">
    <location>
        <begin position="52"/>
        <end position="71"/>
    </location>
</feature>
<evidence type="ECO:0000256" key="1">
    <source>
        <dbReference type="SAM" id="Phobius"/>
    </source>
</evidence>
<evidence type="ECO:0008006" key="4">
    <source>
        <dbReference type="Google" id="ProtNLM"/>
    </source>
</evidence>
<feature type="transmembrane region" description="Helical" evidence="1">
    <location>
        <begin position="350"/>
        <end position="378"/>
    </location>
</feature>
<feature type="transmembrane region" description="Helical" evidence="1">
    <location>
        <begin position="179"/>
        <end position="204"/>
    </location>
</feature>
<dbReference type="Proteomes" id="UP000029391">
    <property type="component" value="Unassembled WGS sequence"/>
</dbReference>
<keyword evidence="1" id="KW-0812">Transmembrane</keyword>
<feature type="transmembrane region" description="Helical" evidence="1">
    <location>
        <begin position="149"/>
        <end position="167"/>
    </location>
</feature>
<feature type="transmembrane region" description="Helical" evidence="1">
    <location>
        <begin position="488"/>
        <end position="504"/>
    </location>
</feature>
<dbReference type="STRING" id="1121013.GCA_000426365_02777"/>
<protein>
    <recommendedName>
        <fullName evidence="4">Glycosyltransferase RgtA/B/C/D-like domain-containing protein</fullName>
    </recommendedName>
</protein>
<keyword evidence="1" id="KW-1133">Transmembrane helix</keyword>
<dbReference type="eggNOG" id="COG1807">
    <property type="taxonomic scope" value="Bacteria"/>
</dbReference>
<feature type="transmembrane region" description="Helical" evidence="1">
    <location>
        <begin position="536"/>
        <end position="556"/>
    </location>
</feature>
<proteinExistence type="predicted"/>
<comment type="caution">
    <text evidence="2">The sequence shown here is derived from an EMBL/GenBank/DDBJ whole genome shotgun (WGS) entry which is preliminary data.</text>
</comment>
<feature type="transmembrane region" description="Helical" evidence="1">
    <location>
        <begin position="124"/>
        <end position="143"/>
    </location>
</feature>
<gene>
    <name evidence="2" type="ORF">P873_11790</name>
</gene>